<comment type="caution">
    <text evidence="1">The sequence shown here is derived from an EMBL/GenBank/DDBJ whole genome shotgun (WGS) entry which is preliminary data.</text>
</comment>
<dbReference type="EMBL" id="BMQL01000057">
    <property type="protein sequence ID" value="GGR33040.1"/>
    <property type="molecule type" value="Genomic_DNA"/>
</dbReference>
<dbReference type="SUPFAM" id="SSF51905">
    <property type="entry name" value="FAD/NAD(P)-binding domain"/>
    <property type="match status" value="1"/>
</dbReference>
<organism evidence="1 2">
    <name type="scientific">Deinococcus ruber</name>
    <dbReference type="NCBI Taxonomy" id="1848197"/>
    <lineage>
        <taxon>Bacteria</taxon>
        <taxon>Thermotogati</taxon>
        <taxon>Deinococcota</taxon>
        <taxon>Deinococci</taxon>
        <taxon>Deinococcales</taxon>
        <taxon>Deinococcaceae</taxon>
        <taxon>Deinococcus</taxon>
    </lineage>
</organism>
<dbReference type="AlphaFoldDB" id="A0A918CNH5"/>
<evidence type="ECO:0008006" key="3">
    <source>
        <dbReference type="Google" id="ProtNLM"/>
    </source>
</evidence>
<evidence type="ECO:0000313" key="1">
    <source>
        <dbReference type="EMBL" id="GGR33040.1"/>
    </source>
</evidence>
<proteinExistence type="predicted"/>
<protein>
    <recommendedName>
        <fullName evidence="3">FAD/NAD(P)-binding domain-containing protein</fullName>
    </recommendedName>
</protein>
<dbReference type="InterPro" id="IPR036188">
    <property type="entry name" value="FAD/NAD-bd_sf"/>
</dbReference>
<reference evidence="1" key="2">
    <citation type="submission" date="2020-09" db="EMBL/GenBank/DDBJ databases">
        <authorList>
            <person name="Sun Q."/>
            <person name="Ohkuma M."/>
        </authorList>
    </citation>
    <scope>NUCLEOTIDE SEQUENCE</scope>
    <source>
        <strain evidence="1">JCM 31311</strain>
    </source>
</reference>
<accession>A0A918CNH5</accession>
<dbReference type="Proteomes" id="UP000603865">
    <property type="component" value="Unassembled WGS sequence"/>
</dbReference>
<name>A0A918CNH5_9DEIO</name>
<evidence type="ECO:0000313" key="2">
    <source>
        <dbReference type="Proteomes" id="UP000603865"/>
    </source>
</evidence>
<sequence>MVCSDTTQDLSAAQRQLLKARHIEVIDEPYYRGHGPGVHFTYADGSWTEHWAVYAHGERVLIADLAVQPGCEVTAGIITVNPKQETTVPGVYTAGDVSSGNQLSFVLASGARATIYAAHARFEDDLPAAVKA</sequence>
<keyword evidence="2" id="KW-1185">Reference proteome</keyword>
<gene>
    <name evidence="1" type="ORF">GCM10008957_49280</name>
</gene>
<reference evidence="1" key="1">
    <citation type="journal article" date="2014" name="Int. J. Syst. Evol. Microbiol.">
        <title>Complete genome sequence of Corynebacterium casei LMG S-19264T (=DSM 44701T), isolated from a smear-ripened cheese.</title>
        <authorList>
            <consortium name="US DOE Joint Genome Institute (JGI-PGF)"/>
            <person name="Walter F."/>
            <person name="Albersmeier A."/>
            <person name="Kalinowski J."/>
            <person name="Ruckert C."/>
        </authorList>
    </citation>
    <scope>NUCLEOTIDE SEQUENCE</scope>
    <source>
        <strain evidence="1">JCM 31311</strain>
    </source>
</reference>
<dbReference type="Gene3D" id="3.50.50.60">
    <property type="entry name" value="FAD/NAD(P)-binding domain"/>
    <property type="match status" value="2"/>
</dbReference>